<evidence type="ECO:0000313" key="8">
    <source>
        <dbReference type="EMBL" id="KAH1180081.1"/>
    </source>
</evidence>
<dbReference type="Proteomes" id="UP000827986">
    <property type="component" value="Unassembled WGS sequence"/>
</dbReference>
<dbReference type="GO" id="GO:0008270">
    <property type="term" value="F:zinc ion binding"/>
    <property type="evidence" value="ECO:0007669"/>
    <property type="project" value="UniProtKB-KW"/>
</dbReference>
<organism evidence="8 9">
    <name type="scientific">Mauremys mutica</name>
    <name type="common">yellowpond turtle</name>
    <dbReference type="NCBI Taxonomy" id="74926"/>
    <lineage>
        <taxon>Eukaryota</taxon>
        <taxon>Metazoa</taxon>
        <taxon>Chordata</taxon>
        <taxon>Craniata</taxon>
        <taxon>Vertebrata</taxon>
        <taxon>Euteleostomi</taxon>
        <taxon>Archelosauria</taxon>
        <taxon>Testudinata</taxon>
        <taxon>Testudines</taxon>
        <taxon>Cryptodira</taxon>
        <taxon>Durocryptodira</taxon>
        <taxon>Testudinoidea</taxon>
        <taxon>Geoemydidae</taxon>
        <taxon>Geoemydinae</taxon>
        <taxon>Mauremys</taxon>
    </lineage>
</organism>
<keyword evidence="6" id="KW-0862">Zinc</keyword>
<dbReference type="Gene3D" id="1.20.120.1750">
    <property type="match status" value="1"/>
</dbReference>
<evidence type="ECO:0000256" key="6">
    <source>
        <dbReference type="ARBA" id="ARBA00022833"/>
    </source>
</evidence>
<name>A0A9D3XI95_9SAUR</name>
<accession>A0A9D3XI95</accession>
<dbReference type="InterPro" id="IPR044066">
    <property type="entry name" value="TRIAD_supradom"/>
</dbReference>
<proteinExistence type="predicted"/>
<keyword evidence="5" id="KW-0833">Ubl conjugation pathway</keyword>
<keyword evidence="2" id="KW-0479">Metal-binding</keyword>
<dbReference type="Pfam" id="PF22191">
    <property type="entry name" value="IBR_1"/>
    <property type="match status" value="1"/>
</dbReference>
<evidence type="ECO:0000256" key="5">
    <source>
        <dbReference type="ARBA" id="ARBA00022786"/>
    </source>
</evidence>
<sequence length="267" mass="29110">MASGQWRALAEQFQVICPPGGHPGAGRPGALRAQVSCGHWVSAAGLRGWVRALLDQGVTSFRCPCCPDTPWLWQELCKLGLFSDEDRATLEAQILAQEGARGSYRQCPRCQHLVQRLEPGTLRTPCLPCSQRAGGLFCFCWGCRTEWRDPSSHADSRCPLQATLHDAPKIQAPGSYVHGCPSLRACPRCHALLTHTTQGCPMVICPECRYWFCYRCLGPYRAHRPSCPIADPQLVCGGGDAVTPMSRGSPVVPSVTGWILGLWEGGI</sequence>
<dbReference type="AlphaFoldDB" id="A0A9D3XI95"/>
<dbReference type="GO" id="GO:0016740">
    <property type="term" value="F:transferase activity"/>
    <property type="evidence" value="ECO:0007669"/>
    <property type="project" value="UniProtKB-KW"/>
</dbReference>
<dbReference type="EMBL" id="JAHDVG010000471">
    <property type="protein sequence ID" value="KAH1180081.1"/>
    <property type="molecule type" value="Genomic_DNA"/>
</dbReference>
<evidence type="ECO:0000256" key="2">
    <source>
        <dbReference type="ARBA" id="ARBA00022723"/>
    </source>
</evidence>
<evidence type="ECO:0000313" key="9">
    <source>
        <dbReference type="Proteomes" id="UP000827986"/>
    </source>
</evidence>
<feature type="domain" description="RING-type" evidence="7">
    <location>
        <begin position="13"/>
        <end position="231"/>
    </location>
</feature>
<evidence type="ECO:0000256" key="1">
    <source>
        <dbReference type="ARBA" id="ARBA00022679"/>
    </source>
</evidence>
<evidence type="ECO:0000256" key="4">
    <source>
        <dbReference type="ARBA" id="ARBA00022771"/>
    </source>
</evidence>
<dbReference type="SMART" id="SM00647">
    <property type="entry name" value="IBR"/>
    <property type="match status" value="2"/>
</dbReference>
<keyword evidence="4" id="KW-0863">Zinc-finger</keyword>
<keyword evidence="3" id="KW-0677">Repeat</keyword>
<evidence type="ECO:0000256" key="3">
    <source>
        <dbReference type="ARBA" id="ARBA00022737"/>
    </source>
</evidence>
<comment type="caution">
    <text evidence="8">The sequence shown here is derived from an EMBL/GenBank/DDBJ whole genome shotgun (WGS) entry which is preliminary data.</text>
</comment>
<keyword evidence="9" id="KW-1185">Reference proteome</keyword>
<dbReference type="OrthoDB" id="1431934at2759"/>
<protein>
    <recommendedName>
        <fullName evidence="7">RING-type domain-containing protein</fullName>
    </recommendedName>
</protein>
<dbReference type="SUPFAM" id="SSF57850">
    <property type="entry name" value="RING/U-box"/>
    <property type="match status" value="2"/>
</dbReference>
<keyword evidence="1" id="KW-0808">Transferase</keyword>
<gene>
    <name evidence="8" type="ORF">KIL84_006131</name>
</gene>
<reference evidence="8" key="1">
    <citation type="submission" date="2021-09" db="EMBL/GenBank/DDBJ databases">
        <title>The genome of Mauremys mutica provides insights into the evolution of semi-aquatic lifestyle.</title>
        <authorList>
            <person name="Gong S."/>
            <person name="Gao Y."/>
        </authorList>
    </citation>
    <scope>NUCLEOTIDE SEQUENCE</scope>
    <source>
        <strain evidence="8">MM-2020</strain>
        <tissue evidence="8">Muscle</tissue>
    </source>
</reference>
<dbReference type="PROSITE" id="PS51873">
    <property type="entry name" value="TRIAD"/>
    <property type="match status" value="1"/>
</dbReference>
<dbReference type="InterPro" id="IPR002867">
    <property type="entry name" value="IBR_dom"/>
</dbReference>
<evidence type="ECO:0000259" key="7">
    <source>
        <dbReference type="PROSITE" id="PS51873"/>
    </source>
</evidence>